<accession>A0ABY3CAN0</accession>
<evidence type="ECO:0000313" key="7">
    <source>
        <dbReference type="Proteomes" id="UP000733744"/>
    </source>
</evidence>
<dbReference type="Gene3D" id="1.10.287.130">
    <property type="match status" value="1"/>
</dbReference>
<name>A0ABY3CAN0_9GAMM</name>
<dbReference type="SMART" id="SM00387">
    <property type="entry name" value="HATPase_c"/>
    <property type="match status" value="1"/>
</dbReference>
<keyword evidence="7" id="KW-1185">Reference proteome</keyword>
<feature type="transmembrane region" description="Helical" evidence="4">
    <location>
        <begin position="321"/>
        <end position="343"/>
    </location>
</feature>
<organism evidence="6 7">
    <name type="scientific">Candidatus Methylobacter oryzae</name>
    <dbReference type="NCBI Taxonomy" id="2497749"/>
    <lineage>
        <taxon>Bacteria</taxon>
        <taxon>Pseudomonadati</taxon>
        <taxon>Pseudomonadota</taxon>
        <taxon>Gammaproteobacteria</taxon>
        <taxon>Methylococcales</taxon>
        <taxon>Methylococcaceae</taxon>
        <taxon>Methylobacter</taxon>
    </lineage>
</organism>
<proteinExistence type="predicted"/>
<dbReference type="InterPro" id="IPR011622">
    <property type="entry name" value="7TMR_DISM_rcpt_extracell_dom2"/>
</dbReference>
<evidence type="ECO:0000256" key="1">
    <source>
        <dbReference type="ARBA" id="ARBA00000085"/>
    </source>
</evidence>
<sequence length="613" mass="69014">MRSLPFLLLLAMVWSFCSVAWGDDFIVSRTVLEDRSGTLSIEEAVQAKFLPSEPILSKGYTDSVHWLRIVVRPRADGGELILRIRPAFLDEIKLYEAAPSVPGGWKTRVTGDRTPYLERERASMVLGFTIKPTQPENVYYLRLKTTSTSLLNVEALAPHQAQIKDMRLTLYQTVYLGFMLALLVWAVNDYLSSRQRVVAWFGFHQATYIALNFAFLGAFAPLLESYPPDLVDHLTSLMVWANCLFSAIFHRVLLAPFAPSKFIMRGFDAMVLVMLSELAIMAFGYVRLALHINALMVVLFIPVGLALAFSTRKDVIPGRRVLRTVYSLQAVSLVISQLPVLGWVKAIEWNLNVILVLGSITASLMFILLHLRSRQLVHEGQQALLKLALTRQQLDIERTQREAQNRFMSMLNHELKTPLSVIRMALGMKQTTAAVKNLAQQSVRDVDAIIERCLQTDQLEQKQLAPRRQPCRVDQLLAELRSASATPQRLMIQSETLPALETDPQLLRIAVGNLIDNALKYAEPQSAVRIDVSLFEHQGRSGILKRIANASGTAGMPDPQRVFDKYYRAPGAQGKTGSGLGLYLVRSVIEQLGGWIRYCPFENEVRFELWIPL</sequence>
<keyword evidence="4" id="KW-1133">Transmembrane helix</keyword>
<dbReference type="InterPro" id="IPR036097">
    <property type="entry name" value="HisK_dim/P_sf"/>
</dbReference>
<feature type="transmembrane region" description="Helical" evidence="4">
    <location>
        <begin position="266"/>
        <end position="286"/>
    </location>
</feature>
<comment type="catalytic activity">
    <reaction evidence="1">
        <text>ATP + protein L-histidine = ADP + protein N-phospho-L-histidine.</text>
        <dbReference type="EC" id="2.7.13.3"/>
    </reaction>
</comment>
<feature type="transmembrane region" description="Helical" evidence="4">
    <location>
        <begin position="234"/>
        <end position="254"/>
    </location>
</feature>
<dbReference type="EMBL" id="RYFG02000089">
    <property type="protein sequence ID" value="TRW95549.1"/>
    <property type="molecule type" value="Genomic_DNA"/>
</dbReference>
<dbReference type="CDD" id="cd00082">
    <property type="entry name" value="HisKA"/>
    <property type="match status" value="1"/>
</dbReference>
<dbReference type="InterPro" id="IPR003661">
    <property type="entry name" value="HisK_dim/P_dom"/>
</dbReference>
<dbReference type="Gene3D" id="3.30.565.10">
    <property type="entry name" value="Histidine kinase-like ATPase, C-terminal domain"/>
    <property type="match status" value="1"/>
</dbReference>
<dbReference type="Proteomes" id="UP000733744">
    <property type="component" value="Unassembled WGS sequence"/>
</dbReference>
<evidence type="ECO:0000256" key="4">
    <source>
        <dbReference type="SAM" id="Phobius"/>
    </source>
</evidence>
<evidence type="ECO:0000259" key="5">
    <source>
        <dbReference type="PROSITE" id="PS50109"/>
    </source>
</evidence>
<feature type="transmembrane region" description="Helical" evidence="4">
    <location>
        <begin position="199"/>
        <end position="222"/>
    </location>
</feature>
<dbReference type="Pfam" id="PF00512">
    <property type="entry name" value="HisKA"/>
    <property type="match status" value="1"/>
</dbReference>
<feature type="transmembrane region" description="Helical" evidence="4">
    <location>
        <begin position="168"/>
        <end position="187"/>
    </location>
</feature>
<evidence type="ECO:0000313" key="6">
    <source>
        <dbReference type="EMBL" id="TRW95549.1"/>
    </source>
</evidence>
<feature type="domain" description="Histidine kinase" evidence="5">
    <location>
        <begin position="410"/>
        <end position="613"/>
    </location>
</feature>
<dbReference type="Pfam" id="PF07696">
    <property type="entry name" value="7TMR-DISMED2"/>
    <property type="match status" value="1"/>
</dbReference>
<evidence type="ECO:0000256" key="3">
    <source>
        <dbReference type="ARBA" id="ARBA00022553"/>
    </source>
</evidence>
<dbReference type="PANTHER" id="PTHR43547">
    <property type="entry name" value="TWO-COMPONENT HISTIDINE KINASE"/>
    <property type="match status" value="1"/>
</dbReference>
<feature type="transmembrane region" description="Helical" evidence="4">
    <location>
        <begin position="292"/>
        <end position="309"/>
    </location>
</feature>
<dbReference type="InterPro" id="IPR036890">
    <property type="entry name" value="HATPase_C_sf"/>
</dbReference>
<dbReference type="CDD" id="cd00075">
    <property type="entry name" value="HATPase"/>
    <property type="match status" value="1"/>
</dbReference>
<dbReference type="SMART" id="SM00388">
    <property type="entry name" value="HisKA"/>
    <property type="match status" value="1"/>
</dbReference>
<keyword evidence="4" id="KW-0812">Transmembrane</keyword>
<dbReference type="SUPFAM" id="SSF55874">
    <property type="entry name" value="ATPase domain of HSP90 chaperone/DNA topoisomerase II/histidine kinase"/>
    <property type="match status" value="1"/>
</dbReference>
<reference evidence="6 7" key="1">
    <citation type="journal article" date="2019" name="Antonie Van Leeuwenhoek">
        <title>Description of 'Ca. Methylobacter oryzae' KRF1, a novel species from the environmentally important Methylobacter clade 2.</title>
        <authorList>
            <person name="Khatri K."/>
            <person name="Mohite J.A."/>
            <person name="Pandit P.S."/>
            <person name="Bahulikar R."/>
            <person name="Rahalkar M.C."/>
        </authorList>
    </citation>
    <scope>NUCLEOTIDE SEQUENCE [LARGE SCALE GENOMIC DNA]</scope>
    <source>
        <strain evidence="6 7">KRF1</strain>
    </source>
</reference>
<keyword evidence="3" id="KW-0597">Phosphoprotein</keyword>
<dbReference type="PROSITE" id="PS50109">
    <property type="entry name" value="HIS_KIN"/>
    <property type="match status" value="1"/>
</dbReference>
<dbReference type="Gene3D" id="2.60.40.2380">
    <property type="match status" value="1"/>
</dbReference>
<feature type="transmembrane region" description="Helical" evidence="4">
    <location>
        <begin position="349"/>
        <end position="369"/>
    </location>
</feature>
<dbReference type="PANTHER" id="PTHR43547:SF2">
    <property type="entry name" value="HYBRID SIGNAL TRANSDUCTION HISTIDINE KINASE C"/>
    <property type="match status" value="1"/>
</dbReference>
<dbReference type="EC" id="2.7.13.3" evidence="2"/>
<comment type="caution">
    <text evidence="6">The sequence shown here is derived from an EMBL/GenBank/DDBJ whole genome shotgun (WGS) entry which is preliminary data.</text>
</comment>
<dbReference type="InterPro" id="IPR003594">
    <property type="entry name" value="HATPase_dom"/>
</dbReference>
<keyword evidence="4" id="KW-0472">Membrane</keyword>
<evidence type="ECO:0000256" key="2">
    <source>
        <dbReference type="ARBA" id="ARBA00012438"/>
    </source>
</evidence>
<dbReference type="Pfam" id="PF02518">
    <property type="entry name" value="HATPase_c"/>
    <property type="match status" value="1"/>
</dbReference>
<dbReference type="SUPFAM" id="SSF47384">
    <property type="entry name" value="Homodimeric domain of signal transducing histidine kinase"/>
    <property type="match status" value="1"/>
</dbReference>
<protein>
    <recommendedName>
        <fullName evidence="2">histidine kinase</fullName>
        <ecNumber evidence="2">2.7.13.3</ecNumber>
    </recommendedName>
</protein>
<gene>
    <name evidence="6" type="ORF">EKO24_009860</name>
</gene>
<dbReference type="InterPro" id="IPR005467">
    <property type="entry name" value="His_kinase_dom"/>
</dbReference>